<proteinExistence type="predicted"/>
<accession>A0AAD1XL94</accession>
<gene>
    <name evidence="1" type="ORF">ECRASSUSDP1_LOCUS16022</name>
</gene>
<dbReference type="AlphaFoldDB" id="A0AAD1XL94"/>
<comment type="caution">
    <text evidence="1">The sequence shown here is derived from an EMBL/GenBank/DDBJ whole genome shotgun (WGS) entry which is preliminary data.</text>
</comment>
<dbReference type="EMBL" id="CAMPGE010016089">
    <property type="protein sequence ID" value="CAI2374665.1"/>
    <property type="molecule type" value="Genomic_DNA"/>
</dbReference>
<protein>
    <submittedName>
        <fullName evidence="1">Uncharacterized protein</fullName>
    </submittedName>
</protein>
<organism evidence="1 2">
    <name type="scientific">Euplotes crassus</name>
    <dbReference type="NCBI Taxonomy" id="5936"/>
    <lineage>
        <taxon>Eukaryota</taxon>
        <taxon>Sar</taxon>
        <taxon>Alveolata</taxon>
        <taxon>Ciliophora</taxon>
        <taxon>Intramacronucleata</taxon>
        <taxon>Spirotrichea</taxon>
        <taxon>Hypotrichia</taxon>
        <taxon>Euplotida</taxon>
        <taxon>Euplotidae</taxon>
        <taxon>Moneuplotes</taxon>
    </lineage>
</organism>
<sequence length="244" mass="28370">MIPIEEAPTRERPFYKVLLDLNQVEEIQEDFGEILYETSQDNFPEQKNIINCSTKCENSHICDTEDNLTPDLRSHKEEILPFEGDYYETSNFEAACQADRILLKSYKDARRIPQPFDSGNHQKDKLIQKVAIAKIEDLGCSENSKTTRPQNINHFSYKESQPVEKEGSKLKKMPFSLKTVIQVPQQNRKRKSPLSMTKNASGNYTMKYDSFLKSLRMKIRKGCTIKRKIKQIQKEIDRTAQEKA</sequence>
<keyword evidence="2" id="KW-1185">Reference proteome</keyword>
<dbReference type="Proteomes" id="UP001295684">
    <property type="component" value="Unassembled WGS sequence"/>
</dbReference>
<evidence type="ECO:0000313" key="2">
    <source>
        <dbReference type="Proteomes" id="UP001295684"/>
    </source>
</evidence>
<name>A0AAD1XL94_EUPCR</name>
<reference evidence="1" key="1">
    <citation type="submission" date="2023-07" db="EMBL/GenBank/DDBJ databases">
        <authorList>
            <consortium name="AG Swart"/>
            <person name="Singh M."/>
            <person name="Singh A."/>
            <person name="Seah K."/>
            <person name="Emmerich C."/>
        </authorList>
    </citation>
    <scope>NUCLEOTIDE SEQUENCE</scope>
    <source>
        <strain evidence="1">DP1</strain>
    </source>
</reference>
<evidence type="ECO:0000313" key="1">
    <source>
        <dbReference type="EMBL" id="CAI2374665.1"/>
    </source>
</evidence>